<accession>A0A7R9D8N9</accession>
<evidence type="ECO:0000313" key="1">
    <source>
        <dbReference type="EMBL" id="CAD7410178.1"/>
    </source>
</evidence>
<name>A0A7R9D8N9_TIMCR</name>
<dbReference type="EMBL" id="OC321508">
    <property type="protein sequence ID" value="CAD7410178.1"/>
    <property type="molecule type" value="Genomic_DNA"/>
</dbReference>
<sequence length="199" mass="21742">MRVGMCEIYESSSQLFVHIPVRGLTSLQTFDEEQAVAITEANAAISCSSIIADLAYVKSSFGNLPGAITALEAKDLPLVKAVKIMRGIEESLNQASGSVGTAIVDKFNRALQRNPGNPYSGYTNRVATKLFDELLPTLADKGCHVVSTSITPAIKHGFLCRSHYYFIRALPGLERERTISINFTNQPAIKDKESEKMES</sequence>
<protein>
    <submittedName>
        <fullName evidence="1">Uncharacterized protein</fullName>
    </submittedName>
</protein>
<dbReference type="AlphaFoldDB" id="A0A7R9D8N9"/>
<organism evidence="1">
    <name type="scientific">Timema cristinae</name>
    <name type="common">Walking stick</name>
    <dbReference type="NCBI Taxonomy" id="61476"/>
    <lineage>
        <taxon>Eukaryota</taxon>
        <taxon>Metazoa</taxon>
        <taxon>Ecdysozoa</taxon>
        <taxon>Arthropoda</taxon>
        <taxon>Hexapoda</taxon>
        <taxon>Insecta</taxon>
        <taxon>Pterygota</taxon>
        <taxon>Neoptera</taxon>
        <taxon>Polyneoptera</taxon>
        <taxon>Phasmatodea</taxon>
        <taxon>Timematodea</taxon>
        <taxon>Timematoidea</taxon>
        <taxon>Timematidae</taxon>
        <taxon>Timema</taxon>
    </lineage>
</organism>
<reference evidence="1" key="1">
    <citation type="submission" date="2020-11" db="EMBL/GenBank/DDBJ databases">
        <authorList>
            <person name="Tran Van P."/>
        </authorList>
    </citation>
    <scope>NUCLEOTIDE SEQUENCE</scope>
</reference>
<gene>
    <name evidence="1" type="ORF">TCEB3V08_LOCUS10362</name>
</gene>
<proteinExistence type="predicted"/>